<keyword evidence="4" id="KW-1185">Reference proteome</keyword>
<dbReference type="EMBL" id="RAHJ01000018">
    <property type="protein sequence ID" value="RJX68170.1"/>
    <property type="molecule type" value="Genomic_DNA"/>
</dbReference>
<protein>
    <submittedName>
        <fullName evidence="3">DUF4350 domain-containing protein</fullName>
    </submittedName>
</protein>
<dbReference type="Proteomes" id="UP000284322">
    <property type="component" value="Unassembled WGS sequence"/>
</dbReference>
<accession>A0A419R2H4</accession>
<feature type="domain" description="DUF4350" evidence="2">
    <location>
        <begin position="49"/>
        <end position="263"/>
    </location>
</feature>
<keyword evidence="1" id="KW-0472">Membrane</keyword>
<feature type="transmembrane region" description="Helical" evidence="1">
    <location>
        <begin position="12"/>
        <end position="32"/>
    </location>
</feature>
<evidence type="ECO:0000256" key="1">
    <source>
        <dbReference type="SAM" id="Phobius"/>
    </source>
</evidence>
<evidence type="ECO:0000259" key="2">
    <source>
        <dbReference type="Pfam" id="PF14258"/>
    </source>
</evidence>
<sequence length="427" mass="45694">MSGTGASAFNPRVILGLVLFGAVAFLATLYFIGSGQTGKSGVAEADVTNRGLNGYAALYRMLERQGHDVSQSRSRKQYLTDGLLILTPSANAEADDIRKVIEDRRYIGPTVLIIPKWVAIDAPRTLPGRKPDWVMLGGSFTPEWASELGDDLSLETKIEPVEKGTARWSGLGKSGALPSPEYVQAFTQGRIVGLAEDAQGRNLVGYMDDGGCYPVLDQAAGLAAIPPDDCTEDRWNVMVVAEPDLMNNYGLADRNRALFAAQVVNLAREGMDLPIVFDTTLAGAGGTQNLLTLAFTPPFLAATLCLLIAMLIVGWRAFRRFGPPMAEGRAIAFGKRQLVANAAGFTIRSRRLHLLTAPYAALVARRLAAVLGLRSADPVAIDAAVARRAPDAPVYSQLAARLSQARGPSEILRAAHALKSLERTIAP</sequence>
<keyword evidence="1" id="KW-0812">Transmembrane</keyword>
<comment type="caution">
    <text evidence="3">The sequence shown here is derived from an EMBL/GenBank/DDBJ whole genome shotgun (WGS) entry which is preliminary data.</text>
</comment>
<evidence type="ECO:0000313" key="3">
    <source>
        <dbReference type="EMBL" id="RJX68170.1"/>
    </source>
</evidence>
<dbReference type="OrthoDB" id="7198805at2"/>
<proteinExistence type="predicted"/>
<dbReference type="RefSeq" id="WP_120109435.1">
    <property type="nucleotide sequence ID" value="NZ_RAHJ01000018.1"/>
</dbReference>
<dbReference type="InterPro" id="IPR025646">
    <property type="entry name" value="DUF4350"/>
</dbReference>
<gene>
    <name evidence="3" type="ORF">D6858_09680</name>
</gene>
<name>A0A419R2H4_9SPHN</name>
<reference evidence="3 4" key="1">
    <citation type="submission" date="2018-09" db="EMBL/GenBank/DDBJ databases">
        <title>Altererythrobacter sp.Ery1 and Ery12, the genome sequencing of novel strains in genus Alterythrobacter.</title>
        <authorList>
            <person name="Cheng H."/>
            <person name="Wu Y.-H."/>
            <person name="Fang C."/>
            <person name="Xu X.-W."/>
        </authorList>
    </citation>
    <scope>NUCLEOTIDE SEQUENCE [LARGE SCALE GENOMIC DNA]</scope>
    <source>
        <strain evidence="3 4">Ery12</strain>
    </source>
</reference>
<feature type="transmembrane region" description="Helical" evidence="1">
    <location>
        <begin position="299"/>
        <end position="318"/>
    </location>
</feature>
<organism evidence="3 4">
    <name type="scientific">Tsuneonella suprasediminis</name>
    <dbReference type="NCBI Taxonomy" id="2306996"/>
    <lineage>
        <taxon>Bacteria</taxon>
        <taxon>Pseudomonadati</taxon>
        <taxon>Pseudomonadota</taxon>
        <taxon>Alphaproteobacteria</taxon>
        <taxon>Sphingomonadales</taxon>
        <taxon>Erythrobacteraceae</taxon>
        <taxon>Tsuneonella</taxon>
    </lineage>
</organism>
<keyword evidence="1" id="KW-1133">Transmembrane helix</keyword>
<dbReference type="AlphaFoldDB" id="A0A419R2H4"/>
<evidence type="ECO:0000313" key="4">
    <source>
        <dbReference type="Proteomes" id="UP000284322"/>
    </source>
</evidence>
<dbReference type="Pfam" id="PF14258">
    <property type="entry name" value="DUF4350"/>
    <property type="match status" value="1"/>
</dbReference>